<dbReference type="Proteomes" id="UP001605036">
    <property type="component" value="Unassembled WGS sequence"/>
</dbReference>
<comment type="caution">
    <text evidence="2">The sequence shown here is derived from an EMBL/GenBank/DDBJ whole genome shotgun (WGS) entry which is preliminary data.</text>
</comment>
<proteinExistence type="predicted"/>
<feature type="region of interest" description="Disordered" evidence="1">
    <location>
        <begin position="1"/>
        <end position="101"/>
    </location>
</feature>
<evidence type="ECO:0000313" key="2">
    <source>
        <dbReference type="EMBL" id="KAL2653813.1"/>
    </source>
</evidence>
<organism evidence="2 3">
    <name type="scientific">Riccia fluitans</name>
    <dbReference type="NCBI Taxonomy" id="41844"/>
    <lineage>
        <taxon>Eukaryota</taxon>
        <taxon>Viridiplantae</taxon>
        <taxon>Streptophyta</taxon>
        <taxon>Embryophyta</taxon>
        <taxon>Marchantiophyta</taxon>
        <taxon>Marchantiopsida</taxon>
        <taxon>Marchantiidae</taxon>
        <taxon>Marchantiales</taxon>
        <taxon>Ricciaceae</taxon>
        <taxon>Riccia</taxon>
    </lineage>
</organism>
<dbReference type="AlphaFoldDB" id="A0ABD1ZQU7"/>
<feature type="compositionally biased region" description="Polar residues" evidence="1">
    <location>
        <begin position="90"/>
        <end position="100"/>
    </location>
</feature>
<sequence>METPEASSPCTLGDTSQLVTGMEDEFESVSDTPTTSTPSDTSQVSNGTEAEMESILEPPITSNPGTSTPLETSQPSTGMEPELGSVLEPHTTNSPNTAGSQLEAELEPVLEPPDATSLCTPGDPSQFVTGVDAQFGSVLELPETVLAGAPRSNSRLFTSMEAMNGSAMDANGVVCDEDREIARRFDAWRRASELRDRKRKEISARRPKPKVLDFLKHRLGEVVDPKDWTPNWVGYMRGEKHEWWTPISEDGPWIHFIKHQEDLVVGCPKKDHHTRLCP</sequence>
<evidence type="ECO:0000313" key="3">
    <source>
        <dbReference type="Proteomes" id="UP001605036"/>
    </source>
</evidence>
<feature type="compositionally biased region" description="Polar residues" evidence="1">
    <location>
        <begin position="60"/>
        <end position="77"/>
    </location>
</feature>
<protein>
    <submittedName>
        <fullName evidence="2">Uncharacterized protein</fullName>
    </submittedName>
</protein>
<name>A0ABD1ZQU7_9MARC</name>
<reference evidence="2 3" key="1">
    <citation type="submission" date="2024-09" db="EMBL/GenBank/DDBJ databases">
        <title>Chromosome-scale assembly of Riccia fluitans.</title>
        <authorList>
            <person name="Paukszto L."/>
            <person name="Sawicki J."/>
            <person name="Karawczyk K."/>
            <person name="Piernik-Szablinska J."/>
            <person name="Szczecinska M."/>
            <person name="Mazdziarz M."/>
        </authorList>
    </citation>
    <scope>NUCLEOTIDE SEQUENCE [LARGE SCALE GENOMIC DNA]</scope>
    <source>
        <strain evidence="2">Rf_01</strain>
        <tissue evidence="2">Aerial parts of the thallus</tissue>
    </source>
</reference>
<gene>
    <name evidence="2" type="ORF">R1flu_021941</name>
</gene>
<dbReference type="EMBL" id="JBHFFA010000001">
    <property type="protein sequence ID" value="KAL2653813.1"/>
    <property type="molecule type" value="Genomic_DNA"/>
</dbReference>
<feature type="compositionally biased region" description="Polar residues" evidence="1">
    <location>
        <begin position="1"/>
        <end position="19"/>
    </location>
</feature>
<evidence type="ECO:0000256" key="1">
    <source>
        <dbReference type="SAM" id="MobiDB-lite"/>
    </source>
</evidence>
<keyword evidence="3" id="KW-1185">Reference proteome</keyword>
<feature type="compositionally biased region" description="Low complexity" evidence="1">
    <location>
        <begin position="29"/>
        <end position="45"/>
    </location>
</feature>
<accession>A0ABD1ZQU7</accession>